<evidence type="ECO:0000256" key="1">
    <source>
        <dbReference type="ARBA" id="ARBA00022450"/>
    </source>
</evidence>
<feature type="domain" description="Condensation" evidence="4">
    <location>
        <begin position="43"/>
        <end position="263"/>
    </location>
</feature>
<dbReference type="InterPro" id="IPR000873">
    <property type="entry name" value="AMP-dep_synth/lig_dom"/>
</dbReference>
<dbReference type="GO" id="GO:0044550">
    <property type="term" value="P:secondary metabolite biosynthetic process"/>
    <property type="evidence" value="ECO:0007669"/>
    <property type="project" value="TreeGrafter"/>
</dbReference>
<dbReference type="Gene3D" id="3.30.300.30">
    <property type="match status" value="1"/>
</dbReference>
<dbReference type="Proteomes" id="UP000078559">
    <property type="component" value="Chromosome 7"/>
</dbReference>
<dbReference type="Pfam" id="PF00501">
    <property type="entry name" value="AMP-binding"/>
    <property type="match status" value="2"/>
</dbReference>
<accession>A0A194W6Q1</accession>
<dbReference type="PANTHER" id="PTHR45527">
    <property type="entry name" value="NONRIBOSOMAL PEPTIDE SYNTHETASE"/>
    <property type="match status" value="1"/>
</dbReference>
<dbReference type="SUPFAM" id="SSF56801">
    <property type="entry name" value="Acetyl-CoA synthetase-like"/>
    <property type="match status" value="1"/>
</dbReference>
<sequence>MCFFQRTGDGYAMQGLMASSAYEWQYIPDASEGDLLHIMDSLKKRIHDFVIAYHHIVTDVVGLSIILKDLDRVYRMQPLDKASGGASPLDYAVYEAEQEASGGYEERLASWRAKFQTLPEPLPLLPPSALHTRPTRRLLSYAAGEEMRDKIHSEYRTLTPKQVAAVKAACVKLRVSPFHFYLAVRQVLLARLAQSEDVCIGLVDANRGNEKAAHIVGCFVNVLPIQAHIETKNRFREVARAASREALSAFANAGVPFDMILDTAAMNYRGAGWGELPLGTDCRMVLTLDDGKDAEPPYDVSLGVMEIADGRCALDLHCQSSLYSADATAEKPVVTDGNLTLTYAQLISRVNAASESLTAAGCIKGDRIASLCNPSVDSIVSMLAILQAGYVYVPLDTSLPVARMAAMAISVDEIPQEPTSEVRCVNNPAAAAILLFTSGSTGTPKGIVLTHGNFVNHLALKTQELGLGREVVLKQSSLGFDMSVVQNFCALANGGCLVVVPQETRRDPMQVVDLLCSHRISLTIATPSEYLAWVRSGCSSLQGQSAWKHACMGGEHVSKQLTKAFQRLDLNSLRLTNCYGPTEITAAATFQTISLDEDFEDGAGDDEYEEQHEQYLQVKYAVGKALPNYTLRILDTRGRPQPVQYTGEICIGGPGVAQGYLGLPDQKSSKFISNPKTGERLYRTGDQGRLLADGTLLCFGRIDGDTQVKLRGLRIELREVEAAVLKASNGRLADVVVLKQGDSLFAYATVAESFHENDNNIDEAELMRILGGIQLP</sequence>
<dbReference type="GO" id="GO:0005829">
    <property type="term" value="C:cytosol"/>
    <property type="evidence" value="ECO:0007669"/>
    <property type="project" value="TreeGrafter"/>
</dbReference>
<proteinExistence type="predicted"/>
<dbReference type="InterPro" id="IPR020845">
    <property type="entry name" value="AMP-binding_CS"/>
</dbReference>
<evidence type="ECO:0000256" key="2">
    <source>
        <dbReference type="ARBA" id="ARBA00022553"/>
    </source>
</evidence>
<dbReference type="OrthoDB" id="416786at2759"/>
<dbReference type="GO" id="GO:0043041">
    <property type="term" value="P:amino acid activation for nonribosomal peptide biosynthetic process"/>
    <property type="evidence" value="ECO:0007669"/>
    <property type="project" value="TreeGrafter"/>
</dbReference>
<dbReference type="GO" id="GO:0031177">
    <property type="term" value="F:phosphopantetheine binding"/>
    <property type="evidence" value="ECO:0007669"/>
    <property type="project" value="TreeGrafter"/>
</dbReference>
<reference evidence="5" key="1">
    <citation type="submission" date="2014-12" db="EMBL/GenBank/DDBJ databases">
        <title>Genome Sequence of Valsa Canker Pathogens Uncovers a Specific Adaption of Colonization on Woody Bark.</title>
        <authorList>
            <person name="Yin Z."/>
            <person name="Liu H."/>
            <person name="Gao X."/>
            <person name="Li Z."/>
            <person name="Song N."/>
            <person name="Ke X."/>
            <person name="Dai Q."/>
            <person name="Wu Y."/>
            <person name="Sun Y."/>
            <person name="Xu J.-R."/>
            <person name="Kang Z.K."/>
            <person name="Wang L."/>
            <person name="Huang L."/>
        </authorList>
    </citation>
    <scope>NUCLEOTIDE SEQUENCE [LARGE SCALE GENOMIC DNA]</scope>
    <source>
        <strain evidence="5">03-8</strain>
    </source>
</reference>
<dbReference type="PROSITE" id="PS00455">
    <property type="entry name" value="AMP_BINDING"/>
    <property type="match status" value="1"/>
</dbReference>
<dbReference type="CDD" id="cd05930">
    <property type="entry name" value="A_NRPS"/>
    <property type="match status" value="1"/>
</dbReference>
<dbReference type="SMR" id="A0A194W6Q1"/>
<dbReference type="Gene3D" id="3.30.559.10">
    <property type="entry name" value="Chloramphenicol acetyltransferase-like domain"/>
    <property type="match status" value="1"/>
</dbReference>
<dbReference type="PANTHER" id="PTHR45527:SF1">
    <property type="entry name" value="FATTY ACID SYNTHASE"/>
    <property type="match status" value="1"/>
</dbReference>
<dbReference type="AlphaFoldDB" id="A0A194W6Q1"/>
<feature type="domain" description="AMP-dependent synthetase/ligase" evidence="3">
    <location>
        <begin position="325"/>
        <end position="407"/>
    </location>
</feature>
<dbReference type="Pfam" id="PF00668">
    <property type="entry name" value="Condensation"/>
    <property type="match status" value="1"/>
</dbReference>
<dbReference type="InterPro" id="IPR042099">
    <property type="entry name" value="ANL_N_sf"/>
</dbReference>
<organism evidence="5 6">
    <name type="scientific">Cytospora mali</name>
    <name type="common">Apple Valsa canker fungus</name>
    <name type="synonym">Valsa mali</name>
    <dbReference type="NCBI Taxonomy" id="578113"/>
    <lineage>
        <taxon>Eukaryota</taxon>
        <taxon>Fungi</taxon>
        <taxon>Dikarya</taxon>
        <taxon>Ascomycota</taxon>
        <taxon>Pezizomycotina</taxon>
        <taxon>Sordariomycetes</taxon>
        <taxon>Sordariomycetidae</taxon>
        <taxon>Diaporthales</taxon>
        <taxon>Cytosporaceae</taxon>
        <taxon>Cytospora</taxon>
    </lineage>
</organism>
<dbReference type="InterPro" id="IPR001242">
    <property type="entry name" value="Condensation_dom"/>
</dbReference>
<evidence type="ECO:0000259" key="4">
    <source>
        <dbReference type="Pfam" id="PF00668"/>
    </source>
</evidence>
<dbReference type="InterPro" id="IPR045851">
    <property type="entry name" value="AMP-bd_C_sf"/>
</dbReference>
<name>A0A194W6Q1_CYTMA</name>
<evidence type="ECO:0000259" key="3">
    <source>
        <dbReference type="Pfam" id="PF00501"/>
    </source>
</evidence>
<dbReference type="SUPFAM" id="SSF52777">
    <property type="entry name" value="CoA-dependent acyltransferases"/>
    <property type="match status" value="2"/>
</dbReference>
<gene>
    <name evidence="5" type="ORF">VM1G_06774</name>
</gene>
<dbReference type="GO" id="GO:0003824">
    <property type="term" value="F:catalytic activity"/>
    <property type="evidence" value="ECO:0007669"/>
    <property type="project" value="InterPro"/>
</dbReference>
<evidence type="ECO:0000313" key="5">
    <source>
        <dbReference type="EMBL" id="KUI71750.1"/>
    </source>
</evidence>
<keyword evidence="2" id="KW-0597">Phosphoprotein</keyword>
<keyword evidence="1" id="KW-0596">Phosphopantetheine</keyword>
<dbReference type="Gene3D" id="3.40.50.12780">
    <property type="entry name" value="N-terminal domain of ligase-like"/>
    <property type="match status" value="1"/>
</dbReference>
<dbReference type="Gene3D" id="3.30.559.30">
    <property type="entry name" value="Nonribosomal peptide synthetase, condensation domain"/>
    <property type="match status" value="1"/>
</dbReference>
<protein>
    <submittedName>
        <fullName evidence="5">Nonribosomal peptide synthetase 14</fullName>
    </submittedName>
</protein>
<feature type="domain" description="AMP-dependent synthetase/ligase" evidence="3">
    <location>
        <begin position="425"/>
        <end position="661"/>
    </location>
</feature>
<evidence type="ECO:0000313" key="6">
    <source>
        <dbReference type="Proteomes" id="UP000078559"/>
    </source>
</evidence>
<dbReference type="EMBL" id="CM003104">
    <property type="protein sequence ID" value="KUI71750.1"/>
    <property type="molecule type" value="Genomic_DNA"/>
</dbReference>
<keyword evidence="6" id="KW-1185">Reference proteome</keyword>
<dbReference type="InterPro" id="IPR023213">
    <property type="entry name" value="CAT-like_dom_sf"/>
</dbReference>